<dbReference type="Pfam" id="PF04264">
    <property type="entry name" value="YceI"/>
    <property type="match status" value="1"/>
</dbReference>
<dbReference type="PANTHER" id="PTHR30529:SF1">
    <property type="entry name" value="CYTOCHROME B561 HOMOLOG 2"/>
    <property type="match status" value="1"/>
</dbReference>
<protein>
    <submittedName>
        <fullName evidence="15">Cytochrome</fullName>
    </submittedName>
</protein>
<dbReference type="AlphaFoldDB" id="A0A366WTP7"/>
<evidence type="ECO:0000256" key="5">
    <source>
        <dbReference type="ARBA" id="ARBA00022617"/>
    </source>
</evidence>
<comment type="similarity">
    <text evidence="12">Belongs to the cytochrome b561 family.</text>
</comment>
<evidence type="ECO:0000256" key="1">
    <source>
        <dbReference type="ARBA" id="ARBA00001970"/>
    </source>
</evidence>
<feature type="transmembrane region" description="Helical" evidence="13">
    <location>
        <begin position="211"/>
        <end position="231"/>
    </location>
</feature>
<evidence type="ECO:0000256" key="8">
    <source>
        <dbReference type="ARBA" id="ARBA00022982"/>
    </source>
</evidence>
<evidence type="ECO:0000256" key="12">
    <source>
        <dbReference type="ARBA" id="ARBA00037975"/>
    </source>
</evidence>
<keyword evidence="4" id="KW-1003">Cell membrane</keyword>
<dbReference type="GO" id="GO:0009055">
    <property type="term" value="F:electron transfer activity"/>
    <property type="evidence" value="ECO:0007669"/>
    <property type="project" value="InterPro"/>
</dbReference>
<feature type="domain" description="Lipid/polyisoprenoid-binding YceI-like" evidence="14">
    <location>
        <begin position="249"/>
        <end position="404"/>
    </location>
</feature>
<dbReference type="InterPro" id="IPR016174">
    <property type="entry name" value="Di-haem_cyt_TM"/>
</dbReference>
<evidence type="ECO:0000256" key="9">
    <source>
        <dbReference type="ARBA" id="ARBA00022989"/>
    </source>
</evidence>
<dbReference type="GO" id="GO:0005886">
    <property type="term" value="C:plasma membrane"/>
    <property type="evidence" value="ECO:0007669"/>
    <property type="project" value="UniProtKB-SubCell"/>
</dbReference>
<evidence type="ECO:0000259" key="14">
    <source>
        <dbReference type="SMART" id="SM00867"/>
    </source>
</evidence>
<proteinExistence type="inferred from homology"/>
<dbReference type="OrthoDB" id="1247465at2"/>
<dbReference type="PANTHER" id="PTHR30529">
    <property type="entry name" value="CYTOCHROME B561"/>
    <property type="match status" value="1"/>
</dbReference>
<dbReference type="InterPro" id="IPR011577">
    <property type="entry name" value="Cyt_b561_bac/Ni-Hgenase"/>
</dbReference>
<evidence type="ECO:0000256" key="2">
    <source>
        <dbReference type="ARBA" id="ARBA00004651"/>
    </source>
</evidence>
<dbReference type="Pfam" id="PF01292">
    <property type="entry name" value="Ni_hydr_CYTB"/>
    <property type="match status" value="1"/>
</dbReference>
<dbReference type="SUPFAM" id="SSF101874">
    <property type="entry name" value="YceI-like"/>
    <property type="match status" value="1"/>
</dbReference>
<dbReference type="GO" id="GO:0020037">
    <property type="term" value="F:heme binding"/>
    <property type="evidence" value="ECO:0007669"/>
    <property type="project" value="TreeGrafter"/>
</dbReference>
<dbReference type="GO" id="GO:0046872">
    <property type="term" value="F:metal ion binding"/>
    <property type="evidence" value="ECO:0007669"/>
    <property type="project" value="UniProtKB-KW"/>
</dbReference>
<comment type="cofactor">
    <cofactor evidence="1">
        <name>heme b</name>
        <dbReference type="ChEBI" id="CHEBI:60344"/>
    </cofactor>
</comment>
<feature type="transmembrane region" description="Helical" evidence="13">
    <location>
        <begin position="16"/>
        <end position="36"/>
    </location>
</feature>
<keyword evidence="11 13" id="KW-0472">Membrane</keyword>
<comment type="subcellular location">
    <subcellularLocation>
        <location evidence="2">Cell membrane</location>
        <topology evidence="2">Multi-pass membrane protein</topology>
    </subcellularLocation>
</comment>
<organism evidence="15 16">
    <name type="scientific">Phaeobacter gallaeciensis</name>
    <dbReference type="NCBI Taxonomy" id="60890"/>
    <lineage>
        <taxon>Bacteria</taxon>
        <taxon>Pseudomonadati</taxon>
        <taxon>Pseudomonadota</taxon>
        <taxon>Alphaproteobacteria</taxon>
        <taxon>Rhodobacterales</taxon>
        <taxon>Roseobacteraceae</taxon>
        <taxon>Phaeobacter</taxon>
    </lineage>
</organism>
<dbReference type="InterPro" id="IPR036761">
    <property type="entry name" value="TTHA0802/YceI-like_sf"/>
</dbReference>
<reference evidence="15 16" key="1">
    <citation type="submission" date="2018-07" db="EMBL/GenBank/DDBJ databases">
        <title>Modular assembly of carbohydrate-degrading microbial communities in the ocean.</title>
        <authorList>
            <person name="Enke T.N."/>
            <person name="Datta M.S."/>
            <person name="Schwartzman J.A."/>
            <person name="Cermak N."/>
            <person name="Schmitz D.A."/>
            <person name="Barrere J."/>
            <person name="Cordero O.X."/>
        </authorList>
    </citation>
    <scope>NUCLEOTIDE SEQUENCE [LARGE SCALE GENOMIC DNA]</scope>
    <source>
        <strain evidence="15 16">C3M10</strain>
    </source>
</reference>
<dbReference type="SUPFAM" id="SSF81342">
    <property type="entry name" value="Transmembrane di-heme cytochromes"/>
    <property type="match status" value="1"/>
</dbReference>
<feature type="transmembrane region" description="Helical" evidence="13">
    <location>
        <begin position="57"/>
        <end position="81"/>
    </location>
</feature>
<keyword evidence="6 13" id="KW-0812">Transmembrane</keyword>
<evidence type="ECO:0000256" key="11">
    <source>
        <dbReference type="ARBA" id="ARBA00023136"/>
    </source>
</evidence>
<evidence type="ECO:0000313" key="15">
    <source>
        <dbReference type="EMBL" id="RBW52703.1"/>
    </source>
</evidence>
<keyword evidence="10" id="KW-0408">Iron</keyword>
<feature type="transmembrane region" description="Helical" evidence="13">
    <location>
        <begin position="156"/>
        <end position="177"/>
    </location>
</feature>
<keyword evidence="3" id="KW-0813">Transport</keyword>
<keyword evidence="7" id="KW-0479">Metal-binding</keyword>
<dbReference type="InterPro" id="IPR007372">
    <property type="entry name" value="Lipid/polyisoprenoid-bd_YceI"/>
</dbReference>
<evidence type="ECO:0000256" key="3">
    <source>
        <dbReference type="ARBA" id="ARBA00022448"/>
    </source>
</evidence>
<name>A0A366WTP7_9RHOB</name>
<keyword evidence="5" id="KW-0349">Heme</keyword>
<dbReference type="RefSeq" id="WP_113824419.1">
    <property type="nucleotide sequence ID" value="NZ_QOCE01000038.1"/>
</dbReference>
<evidence type="ECO:0000313" key="16">
    <source>
        <dbReference type="Proteomes" id="UP000252706"/>
    </source>
</evidence>
<evidence type="ECO:0000256" key="10">
    <source>
        <dbReference type="ARBA" id="ARBA00023004"/>
    </source>
</evidence>
<dbReference type="SMART" id="SM00867">
    <property type="entry name" value="YceI"/>
    <property type="match status" value="1"/>
</dbReference>
<evidence type="ECO:0000256" key="13">
    <source>
        <dbReference type="SAM" id="Phobius"/>
    </source>
</evidence>
<dbReference type="Gene3D" id="2.40.128.110">
    <property type="entry name" value="Lipid/polyisoprenoid-binding, YceI-like"/>
    <property type="match status" value="1"/>
</dbReference>
<accession>A0A366WTP7</accession>
<evidence type="ECO:0000256" key="7">
    <source>
        <dbReference type="ARBA" id="ARBA00022723"/>
    </source>
</evidence>
<keyword evidence="9 13" id="KW-1133">Transmembrane helix</keyword>
<dbReference type="Proteomes" id="UP000252706">
    <property type="component" value="Unassembled WGS sequence"/>
</dbReference>
<sequence length="407" mass="43608">MPYSNTHSTYGGVAKTFHWLTALLMFTVIPVGYFANELAHAITDPAITTTEADLTQAAFLFSLHKTLGVILFFVAIARVLWALTQPKPGLLNADNIPEAFAAETIHWLLYGSLILAPLSGWIHHAATTGFAPIWLPFGQSLPFVPKDPAFAEFMSGLHYVFVWTLIAALALHIAGALKHHIIDRDSTLRRMLPGAPDIPELSPQTHSGMPLVAALLLWGAAFGVGTFIGVFDHSASHTQSAELEAVQSDWVVQDGTLALSVTQMGSPVTGSFADWTAAITFDEPETPGPAGSVDVTIAIGSISLGSVTSQAVGKDFFDAATYPTATFKADLFKTETGYEARGPLTIRDKSIDIILPFTLDQQENTAIMTAETHLNRLDYGVGSHMPDEGSLAFGVTVSVTLTATRSE</sequence>
<dbReference type="GO" id="GO:0022904">
    <property type="term" value="P:respiratory electron transport chain"/>
    <property type="evidence" value="ECO:0007669"/>
    <property type="project" value="InterPro"/>
</dbReference>
<evidence type="ECO:0000256" key="6">
    <source>
        <dbReference type="ARBA" id="ARBA00022692"/>
    </source>
</evidence>
<dbReference type="EMBL" id="QOCE01000038">
    <property type="protein sequence ID" value="RBW52703.1"/>
    <property type="molecule type" value="Genomic_DNA"/>
</dbReference>
<dbReference type="InterPro" id="IPR052168">
    <property type="entry name" value="Cytochrome_b561_oxidase"/>
</dbReference>
<keyword evidence="8" id="KW-0249">Electron transport</keyword>
<evidence type="ECO:0000256" key="4">
    <source>
        <dbReference type="ARBA" id="ARBA00022475"/>
    </source>
</evidence>
<dbReference type="Gene3D" id="1.20.950.20">
    <property type="entry name" value="Transmembrane di-heme cytochromes, Chain C"/>
    <property type="match status" value="1"/>
</dbReference>
<gene>
    <name evidence="15" type="ORF">DS909_15750</name>
</gene>
<comment type="caution">
    <text evidence="15">The sequence shown here is derived from an EMBL/GenBank/DDBJ whole genome shotgun (WGS) entry which is preliminary data.</text>
</comment>